<dbReference type="AlphaFoldDB" id="V5RAM9"/>
<protein>
    <submittedName>
        <fullName evidence="1">Atr16</fullName>
    </submittedName>
</protein>
<name>V5RAM9_ACIBA</name>
<dbReference type="InterPro" id="IPR001451">
    <property type="entry name" value="Hexapep"/>
</dbReference>
<dbReference type="Pfam" id="PF14602">
    <property type="entry name" value="Hexapep_2"/>
    <property type="match status" value="2"/>
</dbReference>
<dbReference type="InterPro" id="IPR051159">
    <property type="entry name" value="Hexapeptide_acetyltransf"/>
</dbReference>
<organism evidence="1">
    <name type="scientific">Acinetobacter baumannii</name>
    <dbReference type="NCBI Taxonomy" id="470"/>
    <lineage>
        <taxon>Bacteria</taxon>
        <taxon>Pseudomonadati</taxon>
        <taxon>Pseudomonadota</taxon>
        <taxon>Gammaproteobacteria</taxon>
        <taxon>Moraxellales</taxon>
        <taxon>Moraxellaceae</taxon>
        <taxon>Acinetobacter</taxon>
        <taxon>Acinetobacter calcoaceticus/baumannii complex</taxon>
    </lineage>
</organism>
<proteinExistence type="predicted"/>
<dbReference type="PANTHER" id="PTHR23416">
    <property type="entry name" value="SIALIC ACID SYNTHASE-RELATED"/>
    <property type="match status" value="1"/>
</dbReference>
<dbReference type="EMBL" id="KC526896">
    <property type="protein sequence ID" value="AHB32268.2"/>
    <property type="molecule type" value="Genomic_DNA"/>
</dbReference>
<accession>V5RAM9</accession>
<reference evidence="1" key="1">
    <citation type="journal article" date="2013" name="PLoS ONE">
        <title>Diversity in the major polysaccharide antigen of Acinetobacter baumannii assessed by DNA sequencing, and development of a molecular serotyping scheme.</title>
        <authorList>
            <person name="Hu D."/>
            <person name="Liu B."/>
            <person name="Dijkshoorn L."/>
            <person name="Wang L."/>
            <person name="Reeves P.R."/>
        </authorList>
    </citation>
    <scope>NUCLEOTIDE SEQUENCE</scope>
    <source>
        <strain evidence="1">LUH5535</strain>
    </source>
</reference>
<gene>
    <name evidence="1" type="primary">atr16</name>
</gene>
<dbReference type="Gene3D" id="2.160.10.10">
    <property type="entry name" value="Hexapeptide repeat proteins"/>
    <property type="match status" value="2"/>
</dbReference>
<dbReference type="SUPFAM" id="SSF51161">
    <property type="entry name" value="Trimeric LpxA-like enzymes"/>
    <property type="match status" value="2"/>
</dbReference>
<dbReference type="InterPro" id="IPR011004">
    <property type="entry name" value="Trimer_LpxA-like_sf"/>
</dbReference>
<dbReference type="PANTHER" id="PTHR23416:SF78">
    <property type="entry name" value="LIPOPOLYSACCHARIDE BIOSYNTHESIS O-ACETYL TRANSFERASE WBBJ-RELATED"/>
    <property type="match status" value="1"/>
</dbReference>
<evidence type="ECO:0000313" key="1">
    <source>
        <dbReference type="EMBL" id="AHB32268.2"/>
    </source>
</evidence>
<dbReference type="CDD" id="cd04647">
    <property type="entry name" value="LbH_MAT_like"/>
    <property type="match status" value="1"/>
</dbReference>
<reference evidence="1" key="2">
    <citation type="journal article" date="2017" name="Carbohydr. Res.">
        <title>Structures of the K35 and K15 capsular polysaccharides of Acinetobacter baumannii LUH5535 and LUH5554 containing amino and diamino uronic acids.</title>
        <authorList>
            <person name="Shashkov A.S."/>
            <person name="Liu B."/>
            <person name="Kenyon J.J."/>
            <person name="Popova A.V."/>
            <person name="Shneider M.M."/>
            <person name="Senchenkova S.N."/>
            <person name="Arbatsky N.P."/>
            <person name="Miroshnikov K.A."/>
            <person name="Wang L."/>
            <person name="Knirel Y.A."/>
        </authorList>
    </citation>
    <scope>NUCLEOTIDE SEQUENCE</scope>
    <source>
        <strain evidence="1">LUH5535</strain>
    </source>
</reference>
<sequence>MLILKFMKLFSIFFTSFRTLFYSSIFRTKIKKIGVNVTFDINGKIDLGKNLVIESGATIIVEKGAKLQIGDNTFIGENTYIKCYGGSIQIGNNVSINSKCFLNGAGGLLIGNNTRIGTQSIMISSNHIFERSDVLIKDQGTSREGITIGQDVWFGARVTVLDGTFIVDRVVVGACSLINKSILENGVFVGIPARKVKEI</sequence>